<dbReference type="GO" id="GO:0009166">
    <property type="term" value="P:nucleotide catabolic process"/>
    <property type="evidence" value="ECO:0007669"/>
    <property type="project" value="InterPro"/>
</dbReference>
<evidence type="ECO:0000256" key="4">
    <source>
        <dbReference type="SAM" id="Phobius"/>
    </source>
</evidence>
<dbReference type="InterPro" id="IPR029052">
    <property type="entry name" value="Metallo-depent_PP-like"/>
</dbReference>
<gene>
    <name evidence="8" type="ORF">AYI69_g5830</name>
    <name evidence="7" type="ORF">AYI69_g9462</name>
</gene>
<dbReference type="Gene3D" id="3.60.21.10">
    <property type="match status" value="1"/>
</dbReference>
<feature type="compositionally biased region" description="Basic residues" evidence="3">
    <location>
        <begin position="1"/>
        <end position="10"/>
    </location>
</feature>
<dbReference type="AlphaFoldDB" id="A0A1R1Y3S4"/>
<dbReference type="SUPFAM" id="SSF56300">
    <property type="entry name" value="Metallo-dependent phosphatases"/>
    <property type="match status" value="1"/>
</dbReference>
<reference evidence="8" key="1">
    <citation type="submission" date="2017-01" db="EMBL/GenBank/DDBJ databases">
        <authorList>
            <person name="Mah S.A."/>
            <person name="Swanson W.J."/>
            <person name="Moy G.W."/>
            <person name="Vacquier V.D."/>
        </authorList>
    </citation>
    <scope>NUCLEOTIDE SEQUENCE [LARGE SCALE GENOMIC DNA]</scope>
    <source>
        <strain evidence="8">ID-206-W2</strain>
    </source>
</reference>
<proteinExistence type="inferred from homology"/>
<keyword evidence="2" id="KW-0732">Signal</keyword>
<evidence type="ECO:0000256" key="1">
    <source>
        <dbReference type="ARBA" id="ARBA00006654"/>
    </source>
</evidence>
<dbReference type="SUPFAM" id="SSF55816">
    <property type="entry name" value="5'-nucleotidase (syn. UDP-sugar hydrolase), C-terminal domain"/>
    <property type="match status" value="1"/>
</dbReference>
<dbReference type="EMBL" id="LSSM01005623">
    <property type="protein sequence ID" value="OMJ12298.1"/>
    <property type="molecule type" value="Genomic_DNA"/>
</dbReference>
<evidence type="ECO:0000259" key="5">
    <source>
        <dbReference type="Pfam" id="PF00149"/>
    </source>
</evidence>
<dbReference type="Pfam" id="PF02872">
    <property type="entry name" value="5_nucleotid_C"/>
    <property type="match status" value="1"/>
</dbReference>
<keyword evidence="4" id="KW-1133">Transmembrane helix</keyword>
<dbReference type="InterPro" id="IPR004843">
    <property type="entry name" value="Calcineurin-like_PHP"/>
</dbReference>
<dbReference type="PANTHER" id="PTHR11575:SF24">
    <property type="entry name" value="5'-NUCLEOTIDASE"/>
    <property type="match status" value="1"/>
</dbReference>
<dbReference type="GO" id="GO:0016788">
    <property type="term" value="F:hydrolase activity, acting on ester bonds"/>
    <property type="evidence" value="ECO:0007669"/>
    <property type="project" value="InterPro"/>
</dbReference>
<keyword evidence="4" id="KW-0812">Transmembrane</keyword>
<keyword evidence="9" id="KW-1185">Reference proteome</keyword>
<evidence type="ECO:0000256" key="3">
    <source>
        <dbReference type="SAM" id="MobiDB-lite"/>
    </source>
</evidence>
<dbReference type="InterPro" id="IPR006179">
    <property type="entry name" value="5_nucleotidase/apyrase"/>
</dbReference>
<feature type="domain" description="Calcineurin-like phosphoesterase" evidence="5">
    <location>
        <begin position="171"/>
        <end position="399"/>
    </location>
</feature>
<dbReference type="Pfam" id="PF00149">
    <property type="entry name" value="Metallophos"/>
    <property type="match status" value="1"/>
</dbReference>
<organism evidence="8 9">
    <name type="scientific">Smittium culicis</name>
    <dbReference type="NCBI Taxonomy" id="133412"/>
    <lineage>
        <taxon>Eukaryota</taxon>
        <taxon>Fungi</taxon>
        <taxon>Fungi incertae sedis</taxon>
        <taxon>Zoopagomycota</taxon>
        <taxon>Kickxellomycotina</taxon>
        <taxon>Harpellomycetes</taxon>
        <taxon>Harpellales</taxon>
        <taxon>Legeriomycetaceae</taxon>
        <taxon>Smittium</taxon>
    </lineage>
</organism>
<name>A0A1R1Y3S4_9FUNG</name>
<evidence type="ECO:0000256" key="2">
    <source>
        <dbReference type="ARBA" id="ARBA00022729"/>
    </source>
</evidence>
<dbReference type="GO" id="GO:0046872">
    <property type="term" value="F:metal ion binding"/>
    <property type="evidence" value="ECO:0007669"/>
    <property type="project" value="InterPro"/>
</dbReference>
<feature type="domain" description="5'-Nucleotidase C-terminal" evidence="6">
    <location>
        <begin position="527"/>
        <end position="724"/>
    </location>
</feature>
<evidence type="ECO:0000313" key="9">
    <source>
        <dbReference type="Proteomes" id="UP000187429"/>
    </source>
</evidence>
<dbReference type="EMBL" id="LSSM01002528">
    <property type="protein sequence ID" value="OMJ21386.1"/>
    <property type="molecule type" value="Genomic_DNA"/>
</dbReference>
<keyword evidence="4" id="KW-0472">Membrane</keyword>
<dbReference type="PROSITE" id="PS00785">
    <property type="entry name" value="5_NUCLEOTIDASE_1"/>
    <property type="match status" value="1"/>
</dbReference>
<dbReference type="Gene3D" id="3.90.780.10">
    <property type="entry name" value="5'-Nucleotidase, C-terminal domain"/>
    <property type="match status" value="1"/>
</dbReference>
<evidence type="ECO:0000313" key="8">
    <source>
        <dbReference type="EMBL" id="OMJ21386.1"/>
    </source>
</evidence>
<dbReference type="PROSITE" id="PS00786">
    <property type="entry name" value="5_NUCLEOTIDASE_2"/>
    <property type="match status" value="1"/>
</dbReference>
<evidence type="ECO:0000259" key="6">
    <source>
        <dbReference type="Pfam" id="PF02872"/>
    </source>
</evidence>
<dbReference type="PANTHER" id="PTHR11575">
    <property type="entry name" value="5'-NUCLEOTIDASE-RELATED"/>
    <property type="match status" value="1"/>
</dbReference>
<reference evidence="9" key="2">
    <citation type="submission" date="2017-01" db="EMBL/GenBank/DDBJ databases">
        <authorList>
            <person name="Wang Y."/>
            <person name="White M."/>
            <person name="Kvist S."/>
            <person name="Moncalvo J.-M."/>
        </authorList>
    </citation>
    <scope>NUCLEOTIDE SEQUENCE [LARGE SCALE GENOMIC DNA]</scope>
    <source>
        <strain evidence="9">ID-206-W2</strain>
    </source>
</reference>
<sequence>MTKNKNKTLLKAKPSQHASGSHAEYQPLNSFSPHSNFGELEQDLPESFEDSYDNHELQEMSGRPKKDSFDFDTYFKSDLDENSTHSDSITDITSNHKTSITSKKNSNRIIYCICSIFIFLSLALSVLDTTYANLNIFPSVNTSDNNSDANNKLNVIENQISQLNSESQFFLRIIHTNDLHSKLDSFGKSIQGESCYLAESKNKTDCFGGLAKVKTVIEDLKLGKGVNKSIFNHLVLDAGDQIQGSYYYSYFKGKATRSVIKNMGFEVMTVGNHEFDDGPSFLADYLKNVNIPVVSANMNINKTAEPGLYNIIKPYTIIDRYKLGIIGLTTNNTAWTSSSGPNVVFTDMVKSVNDSIDKLHAAGIKRIMLLSHIGYQIDKKLASMINPGVSVIVGAHSHTFLYSGKDTKVIGDNKVEGNYPTLIKNTNSVSGKPGKPWSTYIVQAKCWGEYVGHLDVVFDEEGRIVDNLVKGEPIRIHSGIKDHPEIKAIVDKYQSQLYKYINTAIGHAAMDIPLLGNMTTNINLDNNNSLLKQESQMGNLVSMALMSAAKLIGHKSIVNFSIISSGMVKVGFNKGEIKRKHIMKAVPFNNPISYAVINGKTLINALNGALSGSRNNSTVRGFVYFDGLRANFTQAKPNVKNLNFFQRLINKKNSPTNNGTTNVIDKLFVRKTQYTMDGLIDSFSSEDRYKVGAQIEATDWEPVDLARNYTFATIDFVANGGDNIFFKNEILKLDKSTSKNNFALRDVIDGITNPPINVYLVLESYFRLKSPLYPILDGRFSNGTLFE</sequence>
<protein>
    <submittedName>
        <fullName evidence="8">5'-nucleotidase</fullName>
    </submittedName>
</protein>
<dbReference type="PRINTS" id="PR01607">
    <property type="entry name" value="APYRASEFAMLY"/>
</dbReference>
<dbReference type="GO" id="GO:0000166">
    <property type="term" value="F:nucleotide binding"/>
    <property type="evidence" value="ECO:0007669"/>
    <property type="project" value="InterPro"/>
</dbReference>
<comment type="similarity">
    <text evidence="1">Belongs to the 5'-nucleotidase family.</text>
</comment>
<dbReference type="InterPro" id="IPR008334">
    <property type="entry name" value="5'-Nucleotdase_C"/>
</dbReference>
<dbReference type="OrthoDB" id="10252235at2759"/>
<comment type="caution">
    <text evidence="8">The sequence shown here is derived from an EMBL/GenBank/DDBJ whole genome shotgun (WGS) entry which is preliminary data.</text>
</comment>
<feature type="transmembrane region" description="Helical" evidence="4">
    <location>
        <begin position="109"/>
        <end position="127"/>
    </location>
</feature>
<dbReference type="Proteomes" id="UP000187429">
    <property type="component" value="Unassembled WGS sequence"/>
</dbReference>
<accession>A0A1R1Y3S4</accession>
<dbReference type="InterPro" id="IPR006146">
    <property type="entry name" value="5'-Nucleotdase_CS"/>
</dbReference>
<feature type="region of interest" description="Disordered" evidence="3">
    <location>
        <begin position="1"/>
        <end position="45"/>
    </location>
</feature>
<dbReference type="InterPro" id="IPR036907">
    <property type="entry name" value="5'-Nucleotdase_C_sf"/>
</dbReference>
<evidence type="ECO:0000313" key="7">
    <source>
        <dbReference type="EMBL" id="OMJ12298.1"/>
    </source>
</evidence>